<evidence type="ECO:0000313" key="1">
    <source>
        <dbReference type="EMBL" id="KAK5645766.1"/>
    </source>
</evidence>
<dbReference type="EMBL" id="JAVRBK010000003">
    <property type="protein sequence ID" value="KAK5645766.1"/>
    <property type="molecule type" value="Genomic_DNA"/>
</dbReference>
<sequence>MFKSQKVRGKPFPLTVDQMKEDIAIISNNIEQRNKLFICIDDKIPVDNKYGKMDAFFKGTESLHEIPISLTREIKKLEEQSEVIKVNTDIIKRKIQK</sequence>
<reference evidence="1 2" key="1">
    <citation type="journal article" date="2024" name="Insects">
        <title>An Improved Chromosome-Level Genome Assembly of the Firefly Pyrocoelia pectoralis.</title>
        <authorList>
            <person name="Fu X."/>
            <person name="Meyer-Rochow V.B."/>
            <person name="Ballantyne L."/>
            <person name="Zhu X."/>
        </authorList>
    </citation>
    <scope>NUCLEOTIDE SEQUENCE [LARGE SCALE GENOMIC DNA]</scope>
    <source>
        <strain evidence="1">XCY_ONT2</strain>
    </source>
</reference>
<protein>
    <submittedName>
        <fullName evidence="1">Uncharacterized protein</fullName>
    </submittedName>
</protein>
<dbReference type="Proteomes" id="UP001329430">
    <property type="component" value="Chromosome 3"/>
</dbReference>
<comment type="caution">
    <text evidence="1">The sequence shown here is derived from an EMBL/GenBank/DDBJ whole genome shotgun (WGS) entry which is preliminary data.</text>
</comment>
<gene>
    <name evidence="1" type="ORF">RI129_004230</name>
</gene>
<dbReference type="AlphaFoldDB" id="A0AAN7VID5"/>
<evidence type="ECO:0000313" key="2">
    <source>
        <dbReference type="Proteomes" id="UP001329430"/>
    </source>
</evidence>
<organism evidence="1 2">
    <name type="scientific">Pyrocoelia pectoralis</name>
    <dbReference type="NCBI Taxonomy" id="417401"/>
    <lineage>
        <taxon>Eukaryota</taxon>
        <taxon>Metazoa</taxon>
        <taxon>Ecdysozoa</taxon>
        <taxon>Arthropoda</taxon>
        <taxon>Hexapoda</taxon>
        <taxon>Insecta</taxon>
        <taxon>Pterygota</taxon>
        <taxon>Neoptera</taxon>
        <taxon>Endopterygota</taxon>
        <taxon>Coleoptera</taxon>
        <taxon>Polyphaga</taxon>
        <taxon>Elateriformia</taxon>
        <taxon>Elateroidea</taxon>
        <taxon>Lampyridae</taxon>
        <taxon>Lampyrinae</taxon>
        <taxon>Pyrocoelia</taxon>
    </lineage>
</organism>
<name>A0AAN7VID5_9COLE</name>
<accession>A0AAN7VID5</accession>
<keyword evidence="2" id="KW-1185">Reference proteome</keyword>
<proteinExistence type="predicted"/>